<name>A0AC35TN14_9BILA</name>
<dbReference type="WBParaSite" id="RSKR_0000249300.1">
    <property type="protein sequence ID" value="RSKR_0000249300.1"/>
    <property type="gene ID" value="RSKR_0000249300"/>
</dbReference>
<evidence type="ECO:0000313" key="2">
    <source>
        <dbReference type="WBParaSite" id="RSKR_0000249300.1"/>
    </source>
</evidence>
<dbReference type="Proteomes" id="UP000095286">
    <property type="component" value="Unplaced"/>
</dbReference>
<accession>A0AC35TN14</accession>
<evidence type="ECO:0000313" key="1">
    <source>
        <dbReference type="Proteomes" id="UP000095286"/>
    </source>
</evidence>
<protein>
    <submittedName>
        <fullName evidence="2">V-type proton ATPase subunit E</fullName>
    </submittedName>
</protein>
<proteinExistence type="predicted"/>
<organism evidence="1 2">
    <name type="scientific">Rhabditophanes sp. KR3021</name>
    <dbReference type="NCBI Taxonomy" id="114890"/>
    <lineage>
        <taxon>Eukaryota</taxon>
        <taxon>Metazoa</taxon>
        <taxon>Ecdysozoa</taxon>
        <taxon>Nematoda</taxon>
        <taxon>Chromadorea</taxon>
        <taxon>Rhabditida</taxon>
        <taxon>Tylenchina</taxon>
        <taxon>Panagrolaimomorpha</taxon>
        <taxon>Strongyloidoidea</taxon>
        <taxon>Alloionematidae</taxon>
        <taxon>Rhabditophanes</taxon>
    </lineage>
</organism>
<sequence>MTFTHDIQKQLRPMIAFIEQEASEKAEEIEAKAEEEFSIEKGRLVQEQRTKLLAYYEKKHKQLVLQKKIQSSNMLNEGRLFCLKARDEHLMNVLEEARSKLTDISQSNEWELILEGLIMEGLFQMLEKELILKCRKCDLDLIKKILPTALAGLKKEWGCDCNVIIDEKDYLSADGIELSARGGKIKVISTLESRLDLIAKQITPQLRTALFGQNPNRSHFD</sequence>
<reference evidence="2" key="1">
    <citation type="submission" date="2016-11" db="UniProtKB">
        <authorList>
            <consortium name="WormBaseParasite"/>
        </authorList>
    </citation>
    <scope>IDENTIFICATION</scope>
    <source>
        <strain evidence="2">KR3021</strain>
    </source>
</reference>